<keyword evidence="2" id="KW-1003">Cell membrane</keyword>
<feature type="domain" description="HAMP" evidence="13">
    <location>
        <begin position="308"/>
        <end position="362"/>
    </location>
</feature>
<dbReference type="SUPFAM" id="SSF58104">
    <property type="entry name" value="Methyl-accepting chemotaxis protein (MCP) signaling domain"/>
    <property type="match status" value="1"/>
</dbReference>
<evidence type="ECO:0000256" key="4">
    <source>
        <dbReference type="ARBA" id="ARBA00022692"/>
    </source>
</evidence>
<dbReference type="SMART" id="SM00304">
    <property type="entry name" value="HAMP"/>
    <property type="match status" value="1"/>
</dbReference>
<comment type="caution">
    <text evidence="14">The sequence shown here is derived from an EMBL/GenBank/DDBJ whole genome shotgun (WGS) entry which is preliminary data.</text>
</comment>
<dbReference type="SMART" id="SM00283">
    <property type="entry name" value="MA"/>
    <property type="match status" value="1"/>
</dbReference>
<dbReference type="InterPro" id="IPR003660">
    <property type="entry name" value="HAMP_dom"/>
</dbReference>
<dbReference type="eggNOG" id="COG0840">
    <property type="taxonomic scope" value="Bacteria"/>
</dbReference>
<feature type="domain" description="Methyl-accepting transducer" evidence="12">
    <location>
        <begin position="409"/>
        <end position="631"/>
    </location>
</feature>
<dbReference type="GO" id="GO:0007165">
    <property type="term" value="P:signal transduction"/>
    <property type="evidence" value="ECO:0007669"/>
    <property type="project" value="UniProtKB-KW"/>
</dbReference>
<dbReference type="PANTHER" id="PTHR32089:SF112">
    <property type="entry name" value="LYSOZYME-LIKE PROTEIN-RELATED"/>
    <property type="match status" value="1"/>
</dbReference>
<evidence type="ECO:0000256" key="9">
    <source>
        <dbReference type="PROSITE-ProRule" id="PRU00284"/>
    </source>
</evidence>
<comment type="similarity">
    <text evidence="8">Belongs to the methyl-accepting chemotaxis (MCP) protein family.</text>
</comment>
<dbReference type="SUPFAM" id="SSF103190">
    <property type="entry name" value="Sensory domain-like"/>
    <property type="match status" value="1"/>
</dbReference>
<dbReference type="CDD" id="cd12913">
    <property type="entry name" value="PDC1_MCP_like"/>
    <property type="match status" value="1"/>
</dbReference>
<evidence type="ECO:0000256" key="8">
    <source>
        <dbReference type="ARBA" id="ARBA00029447"/>
    </source>
</evidence>
<evidence type="ECO:0000259" key="12">
    <source>
        <dbReference type="PROSITE" id="PS50111"/>
    </source>
</evidence>
<gene>
    <name evidence="14" type="ORF">TresaDRAFT_1877</name>
</gene>
<dbReference type="Pfam" id="PF00672">
    <property type="entry name" value="HAMP"/>
    <property type="match status" value="1"/>
</dbReference>
<evidence type="ECO:0000256" key="1">
    <source>
        <dbReference type="ARBA" id="ARBA00004651"/>
    </source>
</evidence>
<evidence type="ECO:0000313" key="15">
    <source>
        <dbReference type="Proteomes" id="UP000003571"/>
    </source>
</evidence>
<dbReference type="InterPro" id="IPR004090">
    <property type="entry name" value="Chemotax_Me-accpt_rcpt"/>
</dbReference>
<dbReference type="PROSITE" id="PS50885">
    <property type="entry name" value="HAMP"/>
    <property type="match status" value="1"/>
</dbReference>
<evidence type="ECO:0000256" key="5">
    <source>
        <dbReference type="ARBA" id="ARBA00022989"/>
    </source>
</evidence>
<dbReference type="STRING" id="907348.TresaDRAFT_1877"/>
<dbReference type="Gene3D" id="1.10.287.950">
    <property type="entry name" value="Methyl-accepting chemotaxis protein"/>
    <property type="match status" value="1"/>
</dbReference>
<dbReference type="EMBL" id="AGRW01000036">
    <property type="protein sequence ID" value="EIC02597.1"/>
    <property type="molecule type" value="Genomic_DNA"/>
</dbReference>
<dbReference type="CDD" id="cd06225">
    <property type="entry name" value="HAMP"/>
    <property type="match status" value="1"/>
</dbReference>
<dbReference type="Gene3D" id="6.10.340.10">
    <property type="match status" value="1"/>
</dbReference>
<keyword evidence="10" id="KW-0175">Coiled coil</keyword>
<dbReference type="InterPro" id="IPR033479">
    <property type="entry name" value="dCache_1"/>
</dbReference>
<dbReference type="AlphaFoldDB" id="H7EIE6"/>
<dbReference type="PATRIC" id="fig|907348.3.peg.588"/>
<dbReference type="GO" id="GO:0004888">
    <property type="term" value="F:transmembrane signaling receptor activity"/>
    <property type="evidence" value="ECO:0007669"/>
    <property type="project" value="InterPro"/>
</dbReference>
<feature type="transmembrane region" description="Helical" evidence="11">
    <location>
        <begin position="284"/>
        <end position="307"/>
    </location>
</feature>
<protein>
    <submittedName>
        <fullName evidence="14">Methyl-accepting chemotaxis sensory transducer with Cache sensor</fullName>
    </submittedName>
</protein>
<evidence type="ECO:0000313" key="14">
    <source>
        <dbReference type="EMBL" id="EIC02597.1"/>
    </source>
</evidence>
<proteinExistence type="inferred from homology"/>
<keyword evidence="3" id="KW-0145">Chemotaxis</keyword>
<dbReference type="PANTHER" id="PTHR32089">
    <property type="entry name" value="METHYL-ACCEPTING CHEMOTAXIS PROTEIN MCPB"/>
    <property type="match status" value="1"/>
</dbReference>
<evidence type="ECO:0000256" key="6">
    <source>
        <dbReference type="ARBA" id="ARBA00023136"/>
    </source>
</evidence>
<evidence type="ECO:0000256" key="11">
    <source>
        <dbReference type="SAM" id="Phobius"/>
    </source>
</evidence>
<comment type="subcellular location">
    <subcellularLocation>
        <location evidence="1">Cell membrane</location>
        <topology evidence="1">Multi-pass membrane protein</topology>
    </subcellularLocation>
</comment>
<evidence type="ECO:0000256" key="2">
    <source>
        <dbReference type="ARBA" id="ARBA00022475"/>
    </source>
</evidence>
<keyword evidence="4 11" id="KW-0812">Transmembrane</keyword>
<dbReference type="PRINTS" id="PR00260">
    <property type="entry name" value="CHEMTRNSDUCR"/>
</dbReference>
<dbReference type="Pfam" id="PF00015">
    <property type="entry name" value="MCPsignal"/>
    <property type="match status" value="1"/>
</dbReference>
<evidence type="ECO:0000259" key="13">
    <source>
        <dbReference type="PROSITE" id="PS50885"/>
    </source>
</evidence>
<reference evidence="14 15" key="1">
    <citation type="submission" date="2011-09" db="EMBL/GenBank/DDBJ databases">
        <title>The draft genome of Treponema saccharophilum DSM 2985.</title>
        <authorList>
            <consortium name="US DOE Joint Genome Institute (JGI-PGF)"/>
            <person name="Lucas S."/>
            <person name="Copeland A."/>
            <person name="Lapidus A."/>
            <person name="Glavina del Rio T."/>
            <person name="Dalin E."/>
            <person name="Tice H."/>
            <person name="Bruce D."/>
            <person name="Goodwin L."/>
            <person name="Pitluck S."/>
            <person name="Peters L."/>
            <person name="Kyrpides N."/>
            <person name="Mavromatis K."/>
            <person name="Ivanova N."/>
            <person name="Markowitz V."/>
            <person name="Cheng J.-F."/>
            <person name="Hugenholtz P."/>
            <person name="Woyke T."/>
            <person name="Wu D."/>
            <person name="Gronow S."/>
            <person name="Wellnitz S."/>
            <person name="Brambilla E."/>
            <person name="Klenk H.-P."/>
            <person name="Eisen J.A."/>
        </authorList>
    </citation>
    <scope>NUCLEOTIDE SEQUENCE [LARGE SCALE GENOMIC DNA]</scope>
    <source>
        <strain evidence="14 15">DSM 2985</strain>
    </source>
</reference>
<evidence type="ECO:0000256" key="7">
    <source>
        <dbReference type="ARBA" id="ARBA00023224"/>
    </source>
</evidence>
<keyword evidence="15" id="KW-1185">Reference proteome</keyword>
<dbReference type="Pfam" id="PF02743">
    <property type="entry name" value="dCache_1"/>
    <property type="match status" value="1"/>
</dbReference>
<evidence type="ECO:0000256" key="3">
    <source>
        <dbReference type="ARBA" id="ARBA00022500"/>
    </source>
</evidence>
<accession>H7EIE6</accession>
<dbReference type="GO" id="GO:0006935">
    <property type="term" value="P:chemotaxis"/>
    <property type="evidence" value="ECO:0007669"/>
    <property type="project" value="UniProtKB-KW"/>
</dbReference>
<dbReference type="GO" id="GO:0005886">
    <property type="term" value="C:plasma membrane"/>
    <property type="evidence" value="ECO:0007669"/>
    <property type="project" value="UniProtKB-SubCell"/>
</dbReference>
<organism evidence="14 15">
    <name type="scientific">Treponema saccharophilum DSM 2985</name>
    <dbReference type="NCBI Taxonomy" id="907348"/>
    <lineage>
        <taxon>Bacteria</taxon>
        <taxon>Pseudomonadati</taxon>
        <taxon>Spirochaetota</taxon>
        <taxon>Spirochaetia</taxon>
        <taxon>Spirochaetales</taxon>
        <taxon>Treponemataceae</taxon>
        <taxon>Treponema</taxon>
    </lineage>
</organism>
<dbReference type="RefSeq" id="WP_002702700.1">
    <property type="nucleotide sequence ID" value="NZ_AGRW01000036.1"/>
</dbReference>
<name>H7EIE6_9SPIR</name>
<evidence type="ECO:0000256" key="10">
    <source>
        <dbReference type="SAM" id="Coils"/>
    </source>
</evidence>
<dbReference type="Gene3D" id="3.30.450.20">
    <property type="entry name" value="PAS domain"/>
    <property type="match status" value="2"/>
</dbReference>
<sequence>MPMKSIKLKLVLANVGLIVFSALLITLPIIMIQYSSKMEETNDDAEDKILQGNLKISNFLNEPITIINNVSCYLKSHEDNQESIENFFEYLLKGKDTFSELYYSGAVPVKDGGFFWANDRWAPPSDYDQTTRAWYKAGRQTANGKISISDPYLDSVTNSMVAALSTSINRNGEFCGVAAIDIQLDELNELVAPIKLSRSGKSFLLDRSGKYVTNPDTSLLMKANFFEEFDLQKFQGNITVGKTFFTANDGKGRYFAARGISDESGWIFVTIGPRHELFENLQKNIIAILFLSLVSVGIGLLIAFIIAHTIVRPITIVKDTIIGIAEGNADLTKRIKSSSNDEIGILVAGFNKFSEKLQNIIGDVKHSKESLIDAGNDLSDSSHAAASAITEILANIESMHSQINNQHNSVTETAGAVNEIASNIESLERMIDNQSQSVSQASAAVEEMIGNIRSVNNSVEKMADSFTELEETARNGISKQTAMNQRIEQIESQSQMLQEANQAIASIAEQTNLLAMNAAIEAAHAGEAGKGFSVVADEIRKLSETSQEQSMTIGEQLNAIRESITTVVGASEQSSQAFGSVSDKIQETDQLVRQIKAAMIEQMEGSQQISDALHTMNDSTIEVHSASAEMSEGNKAILEEVKNLQNATTLMKGSMEEMSIGAQKINECGTTLGDVSGKMSDSIKAIGSQIDQFKV</sequence>
<keyword evidence="6 11" id="KW-0472">Membrane</keyword>
<keyword evidence="5 11" id="KW-1133">Transmembrane helix</keyword>
<feature type="coiled-coil region" evidence="10">
    <location>
        <begin position="417"/>
        <end position="444"/>
    </location>
</feature>
<feature type="transmembrane region" description="Helical" evidence="11">
    <location>
        <begin position="12"/>
        <end position="32"/>
    </location>
</feature>
<dbReference type="CDD" id="cd12912">
    <property type="entry name" value="PDC2_MCP_like"/>
    <property type="match status" value="1"/>
</dbReference>
<dbReference type="InterPro" id="IPR029151">
    <property type="entry name" value="Sensor-like_sf"/>
</dbReference>
<dbReference type="PROSITE" id="PS50111">
    <property type="entry name" value="CHEMOTAXIS_TRANSDUC_2"/>
    <property type="match status" value="1"/>
</dbReference>
<keyword evidence="7 9" id="KW-0807">Transducer</keyword>
<dbReference type="InterPro" id="IPR004089">
    <property type="entry name" value="MCPsignal_dom"/>
</dbReference>
<dbReference type="Proteomes" id="UP000003571">
    <property type="component" value="Unassembled WGS sequence"/>
</dbReference>